<feature type="disulfide bond" evidence="13">
    <location>
        <begin position="163"/>
        <end position="178"/>
    </location>
</feature>
<dbReference type="PANTHER" id="PTHR22722:SF5">
    <property type="entry name" value="LOW-DENSITY LIPOPROTEIN RECEPTOR-RELATED PROTEIN 1B"/>
    <property type="match status" value="1"/>
</dbReference>
<dbReference type="FunFam" id="2.10.25.10:FF:000505">
    <property type="entry name" value="Low-density lipoprotein receptor-related protein 1"/>
    <property type="match status" value="1"/>
</dbReference>
<evidence type="ECO:0000313" key="18">
    <source>
        <dbReference type="Proteomes" id="UP000265080"/>
    </source>
</evidence>
<dbReference type="Pfam" id="PF14670">
    <property type="entry name" value="FXa_inhibition"/>
    <property type="match status" value="1"/>
</dbReference>
<comment type="subcellular location">
    <subcellularLocation>
        <location evidence="1">Membrane</location>
        <topology evidence="1">Single-pass membrane protein</topology>
    </subcellularLocation>
</comment>
<evidence type="ECO:0000256" key="8">
    <source>
        <dbReference type="ARBA" id="ARBA00022989"/>
    </source>
</evidence>
<dbReference type="GO" id="GO:0006897">
    <property type="term" value="P:endocytosis"/>
    <property type="evidence" value="ECO:0007669"/>
    <property type="project" value="UniProtKB-KW"/>
</dbReference>
<dbReference type="FunFam" id="2.10.25.10:FF:000144">
    <property type="entry name" value="Low-density lipoprotein receptor-related protein 1"/>
    <property type="match status" value="1"/>
</dbReference>
<keyword evidence="10 13" id="KW-1015">Disulfide bond</keyword>
<dbReference type="CDD" id="cd00112">
    <property type="entry name" value="LDLa"/>
    <property type="match status" value="6"/>
</dbReference>
<feature type="disulfide bond" evidence="13">
    <location>
        <begin position="245"/>
        <end position="260"/>
    </location>
</feature>
<evidence type="ECO:0000256" key="15">
    <source>
        <dbReference type="SAM" id="SignalP"/>
    </source>
</evidence>
<dbReference type="OMA" id="XLNECLH"/>
<feature type="disulfide bond" evidence="13">
    <location>
        <begin position="69"/>
        <end position="87"/>
    </location>
</feature>
<feature type="disulfide bond" evidence="13">
    <location>
        <begin position="103"/>
        <end position="115"/>
    </location>
</feature>
<dbReference type="InterPro" id="IPR051221">
    <property type="entry name" value="LDLR-related"/>
</dbReference>
<evidence type="ECO:0000256" key="4">
    <source>
        <dbReference type="ARBA" id="ARBA00022583"/>
    </source>
</evidence>
<reference evidence="17" key="2">
    <citation type="submission" date="2025-08" db="UniProtKB">
        <authorList>
            <consortium name="Ensembl"/>
        </authorList>
    </citation>
    <scope>IDENTIFICATION</scope>
</reference>
<comment type="caution">
    <text evidence="13">Lacks conserved residue(s) required for the propagation of feature annotation.</text>
</comment>
<evidence type="ECO:0000256" key="12">
    <source>
        <dbReference type="ARBA" id="ARBA00023180"/>
    </source>
</evidence>
<reference evidence="17" key="3">
    <citation type="submission" date="2025-09" db="UniProtKB">
        <authorList>
            <consortium name="Ensembl"/>
        </authorList>
    </citation>
    <scope>IDENTIFICATION</scope>
</reference>
<dbReference type="InterPro" id="IPR009030">
    <property type="entry name" value="Growth_fac_rcpt_cys_sf"/>
</dbReference>
<dbReference type="InterPro" id="IPR002172">
    <property type="entry name" value="LDrepeatLR_classA_rpt"/>
</dbReference>
<proteinExistence type="inferred from homology"/>
<dbReference type="Pfam" id="PF00057">
    <property type="entry name" value="Ldl_recept_a"/>
    <property type="match status" value="5"/>
</dbReference>
<evidence type="ECO:0000256" key="1">
    <source>
        <dbReference type="ARBA" id="ARBA00004167"/>
    </source>
</evidence>
<dbReference type="PROSITE" id="PS51120">
    <property type="entry name" value="LDLRB"/>
    <property type="match status" value="2"/>
</dbReference>
<keyword evidence="9" id="KW-0472">Membrane</keyword>
<keyword evidence="6" id="KW-0677">Repeat</keyword>
<dbReference type="InterPro" id="IPR000742">
    <property type="entry name" value="EGF"/>
</dbReference>
<dbReference type="PROSITE" id="PS01209">
    <property type="entry name" value="LDLRA_1"/>
    <property type="match status" value="3"/>
</dbReference>
<feature type="signal peptide" evidence="15">
    <location>
        <begin position="1"/>
        <end position="20"/>
    </location>
</feature>
<dbReference type="SMART" id="SM00135">
    <property type="entry name" value="LY"/>
    <property type="match status" value="5"/>
</dbReference>
<feature type="chain" id="PRO_5018050580" description="EGF-like domain-containing protein" evidence="15">
    <location>
        <begin position="21"/>
        <end position="726"/>
    </location>
</feature>
<feature type="disulfide bond" evidence="13">
    <location>
        <begin position="47"/>
        <end position="62"/>
    </location>
</feature>
<feature type="disulfide bond" evidence="13">
    <location>
        <begin position="285"/>
        <end position="300"/>
    </location>
</feature>
<keyword evidence="11" id="KW-0675">Receptor</keyword>
<dbReference type="SMART" id="SM00181">
    <property type="entry name" value="EGF"/>
    <property type="match status" value="3"/>
</dbReference>
<evidence type="ECO:0000256" key="9">
    <source>
        <dbReference type="ARBA" id="ARBA00023136"/>
    </source>
</evidence>
<dbReference type="FunFam" id="4.10.400.10:FF:000010">
    <property type="entry name" value="Low-density lipoprotein receptor-related protein 1"/>
    <property type="match status" value="1"/>
</dbReference>
<dbReference type="FunFam" id="2.10.25.10:FF:000129">
    <property type="entry name" value="Low-density lipoprotein receptor-related protein 1"/>
    <property type="match status" value="1"/>
</dbReference>
<dbReference type="PANTHER" id="PTHR22722">
    <property type="entry name" value="LOW-DENSITY LIPOPROTEIN RECEPTOR-RELATED PROTEIN 2-RELATED"/>
    <property type="match status" value="1"/>
</dbReference>
<name>A0A3P8S016_AMPPE</name>
<dbReference type="FunFam" id="4.10.400.10:FF:000005">
    <property type="entry name" value="low-density lipoprotein receptor-related protein 1B"/>
    <property type="match status" value="1"/>
</dbReference>
<feature type="domain" description="EGF-like" evidence="16">
    <location>
        <begin position="684"/>
        <end position="723"/>
    </location>
</feature>
<feature type="domain" description="EGF-like" evidence="16">
    <location>
        <begin position="330"/>
        <end position="368"/>
    </location>
</feature>
<dbReference type="Proteomes" id="UP000265080">
    <property type="component" value="Chromosome 8"/>
</dbReference>
<keyword evidence="7" id="KW-0106">Calcium</keyword>
<keyword evidence="15" id="KW-0732">Signal</keyword>
<dbReference type="PRINTS" id="PR00261">
    <property type="entry name" value="LDLRECEPTOR"/>
</dbReference>
<evidence type="ECO:0000256" key="3">
    <source>
        <dbReference type="ARBA" id="ARBA00022536"/>
    </source>
</evidence>
<dbReference type="InterPro" id="IPR023415">
    <property type="entry name" value="LDLR_class-A_CS"/>
</dbReference>
<evidence type="ECO:0000256" key="2">
    <source>
        <dbReference type="ARBA" id="ARBA00009939"/>
    </source>
</evidence>
<dbReference type="InterPro" id="IPR000033">
    <property type="entry name" value="LDLR_classB_rpt"/>
</dbReference>
<keyword evidence="3" id="KW-0245">EGF-like domain</keyword>
<feature type="disulfide bond" evidence="13">
    <location>
        <begin position="151"/>
        <end position="169"/>
    </location>
</feature>
<keyword evidence="8" id="KW-1133">Transmembrane helix</keyword>
<evidence type="ECO:0000256" key="10">
    <source>
        <dbReference type="ARBA" id="ARBA00023157"/>
    </source>
</evidence>
<evidence type="ECO:0000256" key="6">
    <source>
        <dbReference type="ARBA" id="ARBA00022737"/>
    </source>
</evidence>
<dbReference type="FunFam" id="4.10.400.10:FF:000011">
    <property type="entry name" value="Low-density lipoprotein receptor-related protein 1"/>
    <property type="match status" value="1"/>
</dbReference>
<dbReference type="AlphaFoldDB" id="A0A3P8S016"/>
<accession>A0A3P8S016</accession>
<dbReference type="STRING" id="161767.ENSAPEP00000004829"/>
<dbReference type="Gene3D" id="2.120.10.30">
    <property type="entry name" value="TolB, C-terminal domain"/>
    <property type="match status" value="1"/>
</dbReference>
<evidence type="ECO:0000256" key="11">
    <source>
        <dbReference type="ARBA" id="ARBA00023170"/>
    </source>
</evidence>
<evidence type="ECO:0000256" key="14">
    <source>
        <dbReference type="PROSITE-ProRule" id="PRU00461"/>
    </source>
</evidence>
<keyword evidence="18" id="KW-1185">Reference proteome</keyword>
<evidence type="ECO:0000256" key="7">
    <source>
        <dbReference type="ARBA" id="ARBA00022837"/>
    </source>
</evidence>
<keyword evidence="4" id="KW-0254">Endocytosis</keyword>
<dbReference type="InterPro" id="IPR036055">
    <property type="entry name" value="LDL_receptor-like_sf"/>
</dbReference>
<dbReference type="FunFam" id="4.10.400.10:FF:000008">
    <property type="entry name" value="Low density lipoprotein receptor-related protein 1"/>
    <property type="match status" value="1"/>
</dbReference>
<dbReference type="GO" id="GO:0005041">
    <property type="term" value="F:low-density lipoprotein particle receptor activity"/>
    <property type="evidence" value="ECO:0007669"/>
    <property type="project" value="TreeGrafter"/>
</dbReference>
<feature type="disulfide bond" evidence="13">
    <location>
        <begin position="110"/>
        <end position="128"/>
    </location>
</feature>
<keyword evidence="12" id="KW-0325">Glycoprotein</keyword>
<dbReference type="Ensembl" id="ENSAPET00000004954.1">
    <property type="protein sequence ID" value="ENSAPEP00000004829.1"/>
    <property type="gene ID" value="ENSAPEG00000003408.1"/>
</dbReference>
<feature type="disulfide bond" evidence="13">
    <location>
        <begin position="35"/>
        <end position="53"/>
    </location>
</feature>
<dbReference type="Gene3D" id="4.10.400.10">
    <property type="entry name" value="Low-density Lipoprotein Receptor"/>
    <property type="match status" value="7"/>
</dbReference>
<dbReference type="Pfam" id="PF00058">
    <property type="entry name" value="Ldl_recept_b"/>
    <property type="match status" value="2"/>
</dbReference>
<feature type="repeat" description="LDL-receptor class B" evidence="14">
    <location>
        <begin position="543"/>
        <end position="589"/>
    </location>
</feature>
<feature type="disulfide bond" evidence="13">
    <location>
        <begin position="62"/>
        <end position="74"/>
    </location>
</feature>
<comment type="similarity">
    <text evidence="2">Belongs to the LDLR family.</text>
</comment>
<evidence type="ECO:0000313" key="17">
    <source>
        <dbReference type="Ensembl" id="ENSAPEP00000004829.1"/>
    </source>
</evidence>
<dbReference type="Gene3D" id="2.10.25.10">
    <property type="entry name" value="Laminin"/>
    <property type="match status" value="3"/>
</dbReference>
<protein>
    <recommendedName>
        <fullName evidence="16">EGF-like domain-containing protein</fullName>
    </recommendedName>
</protein>
<dbReference type="FunFam" id="4.10.400.10:FF:000001">
    <property type="entry name" value="Low-density lipoprotein receptor-related protein 1"/>
    <property type="match status" value="1"/>
</dbReference>
<keyword evidence="5" id="KW-0812">Transmembrane</keyword>
<dbReference type="InterPro" id="IPR011042">
    <property type="entry name" value="6-blade_b-propeller_TolB-like"/>
</dbReference>
<organism evidence="17 18">
    <name type="scientific">Amphiprion percula</name>
    <name type="common">Orange clownfish</name>
    <name type="synonym">Lutjanus percula</name>
    <dbReference type="NCBI Taxonomy" id="161767"/>
    <lineage>
        <taxon>Eukaryota</taxon>
        <taxon>Metazoa</taxon>
        <taxon>Chordata</taxon>
        <taxon>Craniata</taxon>
        <taxon>Vertebrata</taxon>
        <taxon>Euteleostomi</taxon>
        <taxon>Actinopterygii</taxon>
        <taxon>Neopterygii</taxon>
        <taxon>Teleostei</taxon>
        <taxon>Neoteleostei</taxon>
        <taxon>Acanthomorphata</taxon>
        <taxon>Ovalentaria</taxon>
        <taxon>Pomacentridae</taxon>
        <taxon>Amphiprion</taxon>
    </lineage>
</organism>
<dbReference type="FunFam" id="4.10.400.10:FF:000004">
    <property type="entry name" value="Low-density lipoprotein receptor-related protein 1"/>
    <property type="match status" value="1"/>
</dbReference>
<evidence type="ECO:0000256" key="13">
    <source>
        <dbReference type="PROSITE-ProRule" id="PRU00124"/>
    </source>
</evidence>
<dbReference type="GO" id="GO:0043235">
    <property type="term" value="C:receptor complex"/>
    <property type="evidence" value="ECO:0007669"/>
    <property type="project" value="TreeGrafter"/>
</dbReference>
<dbReference type="SUPFAM" id="SSF57424">
    <property type="entry name" value="LDL receptor-like module"/>
    <property type="match status" value="6"/>
</dbReference>
<feature type="disulfide bond" evidence="13">
    <location>
        <begin position="182"/>
        <end position="194"/>
    </location>
</feature>
<dbReference type="SUPFAM" id="SSF63825">
    <property type="entry name" value="YWTD domain"/>
    <property type="match status" value="1"/>
</dbReference>
<reference evidence="17 18" key="1">
    <citation type="submission" date="2018-03" db="EMBL/GenBank/DDBJ databases">
        <title>Finding Nemo's genes: A chromosome-scale reference assembly of the genome of the orange clownfish Amphiprion percula.</title>
        <authorList>
            <person name="Lehmann R."/>
        </authorList>
    </citation>
    <scope>NUCLEOTIDE SEQUENCE</scope>
</reference>
<dbReference type="SMART" id="SM00192">
    <property type="entry name" value="LDLa"/>
    <property type="match status" value="7"/>
</dbReference>
<dbReference type="FunFam" id="2.120.10.30:FF:000009">
    <property type="entry name" value="Putative low-density lipoprotein receptor-related protein 1B"/>
    <property type="match status" value="1"/>
</dbReference>
<sequence>LVSTAHLFPLLPLISSLANPSYVPPPQCQPGEFACKNNRCIQERWKCDGDNDCLDNSDEHTCPADRFKCQNNRCIPLRWLCDGDNDCGNDEDESNTTCSARTCPPNQYPCASGRCIPISWTCDLDDDCGDRSDEPDSCAYPTCFPLTQFTCANGRCININWRCDNDNDCGDNSDEAGCSHSCSSVQFKCNSGRCIPEYWTCDGDNDCGDYSDETHANSTRPPGGCHVDEFQCRMDGLCIPMRWRCDGDTDCMDLSDENNCEGVTHMCDPTVKFSCRDSGKDSKLCDGTDDCPDGSDEKLCGKKKNTLEMHSPLVLNKSQSFSVCFLSADLCSLDNGGCSHNCSIIPGEGFMCSCPLGMELGADNKTCQIQSFCAKHLKCSQKCEQEKSSVKCSCYEGWELEADMESCKNPFKPFIIFSNRHEIRRIDLHKGEFSVLVPGLRNTIALDFHLNQSTLYWTDLHKDTHTHTYTQRGSHNSGIPVVIQYGLATPEGLAVDWIAGNIYWVESNLDQIEVAKLDGTMRTTLLAGEVEHPRAIALDPRDGILFWTDWDASLPRIEAASMSGEGRRTIHRETGSGGWPNGLTVDYMERRIVWIDARYSLSDAIYSAMYDGSGLIEVLRGHEYLSHPFAVTMYGGEVYWTDWRTNTLAKANKWTGHNVTVVQRTNTQPFDLQVYHPSRQPQGTLHADGKGPCSHLCLINFNQTFSCACPHLMKLQSDKRTCKGKE</sequence>
<evidence type="ECO:0000259" key="16">
    <source>
        <dbReference type="SMART" id="SM00181"/>
    </source>
</evidence>
<dbReference type="SUPFAM" id="SSF57184">
    <property type="entry name" value="Growth factor receptor domain"/>
    <property type="match status" value="1"/>
</dbReference>
<feature type="domain" description="EGF-like" evidence="16">
    <location>
        <begin position="372"/>
        <end position="408"/>
    </location>
</feature>
<feature type="disulfide bond" evidence="13">
    <location>
        <begin position="189"/>
        <end position="207"/>
    </location>
</feature>
<feature type="disulfide bond" evidence="13">
    <location>
        <begin position="28"/>
        <end position="40"/>
    </location>
</feature>
<dbReference type="GeneTree" id="ENSGT00940000157899"/>
<dbReference type="GO" id="GO:0005886">
    <property type="term" value="C:plasma membrane"/>
    <property type="evidence" value="ECO:0007669"/>
    <property type="project" value="TreeGrafter"/>
</dbReference>
<evidence type="ECO:0000256" key="5">
    <source>
        <dbReference type="ARBA" id="ARBA00022692"/>
    </source>
</evidence>
<dbReference type="PROSITE" id="PS50068">
    <property type="entry name" value="LDLRA_2"/>
    <property type="match status" value="7"/>
</dbReference>
<feature type="repeat" description="LDL-receptor class B" evidence="14">
    <location>
        <begin position="500"/>
        <end position="542"/>
    </location>
</feature>